<feature type="compositionally biased region" description="Basic and acidic residues" evidence="1">
    <location>
        <begin position="1"/>
        <end position="12"/>
    </location>
</feature>
<accession>A0ABN2U7C4</accession>
<feature type="region of interest" description="Disordered" evidence="1">
    <location>
        <begin position="1"/>
        <end position="23"/>
    </location>
</feature>
<evidence type="ECO:0000313" key="3">
    <source>
        <dbReference type="Proteomes" id="UP001501461"/>
    </source>
</evidence>
<evidence type="ECO:0000313" key="2">
    <source>
        <dbReference type="EMBL" id="GAA2031098.1"/>
    </source>
</evidence>
<evidence type="ECO:0000256" key="1">
    <source>
        <dbReference type="SAM" id="MobiDB-lite"/>
    </source>
</evidence>
<gene>
    <name evidence="2" type="ORF">GCM10009720_09210</name>
</gene>
<dbReference type="Proteomes" id="UP001501461">
    <property type="component" value="Unassembled WGS sequence"/>
</dbReference>
<sequence length="256" mass="28593">MTVIPKRSEGVKRGRGAPRPTGKQVSYSGRVFASGLEARWAILLDLLGINWDYEPCHYQLSPKIWYLPDFYLPELQIWLEVKGKPFFARSDALQKAVYGVAGKEPIPQREYPYGDSKIILFGGEIAIVPDDIVPIHTIVANDGPGKAVTRRVKFSKTDDGMILTPTSEKLLHFDAATVKASDATNEIADHLLAVHRIDGYTPEFIKTAYRAAARVKFTTAGRVDATKIHEEAMLLTRRRAGRPLPPSSWPKNLNRI</sequence>
<protein>
    <recommendedName>
        <fullName evidence="4">TnsA endonuclease N-terminal domain-containing protein</fullName>
    </recommendedName>
</protein>
<keyword evidence="3" id="KW-1185">Reference proteome</keyword>
<reference evidence="2 3" key="1">
    <citation type="journal article" date="2019" name="Int. J. Syst. Evol. Microbiol.">
        <title>The Global Catalogue of Microorganisms (GCM) 10K type strain sequencing project: providing services to taxonomists for standard genome sequencing and annotation.</title>
        <authorList>
            <consortium name="The Broad Institute Genomics Platform"/>
            <consortium name="The Broad Institute Genome Sequencing Center for Infectious Disease"/>
            <person name="Wu L."/>
            <person name="Ma J."/>
        </authorList>
    </citation>
    <scope>NUCLEOTIDE SEQUENCE [LARGE SCALE GENOMIC DNA]</scope>
    <source>
        <strain evidence="2 3">JCM 13595</strain>
    </source>
</reference>
<organism evidence="2 3">
    <name type="scientific">Yaniella flava</name>
    <dbReference type="NCBI Taxonomy" id="287930"/>
    <lineage>
        <taxon>Bacteria</taxon>
        <taxon>Bacillati</taxon>
        <taxon>Actinomycetota</taxon>
        <taxon>Actinomycetes</taxon>
        <taxon>Micrococcales</taxon>
        <taxon>Micrococcaceae</taxon>
        <taxon>Yaniella</taxon>
    </lineage>
</organism>
<evidence type="ECO:0008006" key="4">
    <source>
        <dbReference type="Google" id="ProtNLM"/>
    </source>
</evidence>
<dbReference type="RefSeq" id="WP_343956434.1">
    <property type="nucleotide sequence ID" value="NZ_BAAAMN010000014.1"/>
</dbReference>
<comment type="caution">
    <text evidence="2">The sequence shown here is derived from an EMBL/GenBank/DDBJ whole genome shotgun (WGS) entry which is preliminary data.</text>
</comment>
<name>A0ABN2U7C4_9MICC</name>
<dbReference type="Gene3D" id="3.40.91.30">
    <property type="match status" value="1"/>
</dbReference>
<dbReference type="EMBL" id="BAAAMN010000014">
    <property type="protein sequence ID" value="GAA2031098.1"/>
    <property type="molecule type" value="Genomic_DNA"/>
</dbReference>
<proteinExistence type="predicted"/>